<dbReference type="SUPFAM" id="SSF54593">
    <property type="entry name" value="Glyoxalase/Bleomycin resistance protein/Dihydroxybiphenyl dioxygenase"/>
    <property type="match status" value="1"/>
</dbReference>
<dbReference type="Pfam" id="PF06983">
    <property type="entry name" value="3-dmu-9_3-mt"/>
    <property type="match status" value="1"/>
</dbReference>
<reference evidence="3" key="1">
    <citation type="journal article" date="2022" name="Int. J. Syst. Evol. Microbiol.">
        <title>Anaeromyxobacter oryzae sp. nov., Anaeromyxobacter diazotrophicus sp. nov. and Anaeromyxobacter paludicola sp. nov., isolated from paddy soils.</title>
        <authorList>
            <person name="Itoh H."/>
            <person name="Xu Z."/>
            <person name="Mise K."/>
            <person name="Masuda Y."/>
            <person name="Ushijima N."/>
            <person name="Hayakawa C."/>
            <person name="Shiratori Y."/>
            <person name="Senoo K."/>
        </authorList>
    </citation>
    <scope>NUCLEOTIDE SEQUENCE [LARGE SCALE GENOMIC DNA]</scope>
    <source>
        <strain evidence="3">Red232</strain>
    </source>
</reference>
<evidence type="ECO:0000313" key="2">
    <source>
        <dbReference type="EMBL" id="BDG01443.1"/>
    </source>
</evidence>
<evidence type="ECO:0000313" key="3">
    <source>
        <dbReference type="Proteomes" id="UP001162891"/>
    </source>
</evidence>
<sequence length="162" mass="17818">MARIVRPKIVPHLWFAREAVEAANFYVSLFPGSRVDSVTPIPADTPSGPAGSVQVVEFTLAGQQFMAIAAGPLDPFNHAISFLVNCEDQAEVDRLWAALSDGGTIEQCGWLKDRYGVSWQIVPAALGELMRAGDRARSRRVMEAMLRMKKLDVAELEKAYRG</sequence>
<keyword evidence="3" id="KW-1185">Reference proteome</keyword>
<dbReference type="CDD" id="cd06588">
    <property type="entry name" value="PhnB_like"/>
    <property type="match status" value="1"/>
</dbReference>
<accession>A0ABM7WPP8</accession>
<dbReference type="PANTHER" id="PTHR33990">
    <property type="entry name" value="PROTEIN YJDN-RELATED"/>
    <property type="match status" value="1"/>
</dbReference>
<dbReference type="EMBL" id="AP025591">
    <property type="protein sequence ID" value="BDG01443.1"/>
    <property type="molecule type" value="Genomic_DNA"/>
</dbReference>
<dbReference type="InterPro" id="IPR029068">
    <property type="entry name" value="Glyas_Bleomycin-R_OHBP_Dase"/>
</dbReference>
<dbReference type="Gene3D" id="3.10.180.10">
    <property type="entry name" value="2,3-Dihydroxybiphenyl 1,2-Dioxygenase, domain 1"/>
    <property type="match status" value="1"/>
</dbReference>
<protein>
    <submittedName>
        <fullName evidence="2">VOC family protein</fullName>
    </submittedName>
</protein>
<dbReference type="RefSeq" id="WP_248357977.1">
    <property type="nucleotide sequence ID" value="NZ_AP025591.1"/>
</dbReference>
<organism evidence="2 3">
    <name type="scientific">Anaeromyxobacter oryzae</name>
    <dbReference type="NCBI Taxonomy" id="2918170"/>
    <lineage>
        <taxon>Bacteria</taxon>
        <taxon>Pseudomonadati</taxon>
        <taxon>Myxococcota</taxon>
        <taxon>Myxococcia</taxon>
        <taxon>Myxococcales</taxon>
        <taxon>Cystobacterineae</taxon>
        <taxon>Anaeromyxobacteraceae</taxon>
        <taxon>Anaeromyxobacter</taxon>
    </lineage>
</organism>
<evidence type="ECO:0000259" key="1">
    <source>
        <dbReference type="Pfam" id="PF06983"/>
    </source>
</evidence>
<feature type="domain" description="PhnB-like" evidence="1">
    <location>
        <begin position="8"/>
        <end position="122"/>
    </location>
</feature>
<dbReference type="Proteomes" id="UP001162891">
    <property type="component" value="Chromosome"/>
</dbReference>
<name>A0ABM7WPP8_9BACT</name>
<dbReference type="PANTHER" id="PTHR33990:SF2">
    <property type="entry name" value="PHNB-LIKE DOMAIN-CONTAINING PROTEIN"/>
    <property type="match status" value="1"/>
</dbReference>
<proteinExistence type="predicted"/>
<dbReference type="InterPro" id="IPR009725">
    <property type="entry name" value="3_dmu_93_MTrfase"/>
</dbReference>
<dbReference type="InterPro" id="IPR028973">
    <property type="entry name" value="PhnB-like"/>
</dbReference>
<dbReference type="PIRSF" id="PIRSF021700">
    <property type="entry name" value="3_dmu_93_MTrfase"/>
    <property type="match status" value="1"/>
</dbReference>
<gene>
    <name evidence="2" type="ORF">AMOR_04390</name>
</gene>